<gene>
    <name evidence="7" type="ORF">B4U80_02171</name>
</gene>
<dbReference type="Proteomes" id="UP000288716">
    <property type="component" value="Unassembled WGS sequence"/>
</dbReference>
<dbReference type="FunFam" id="3.10.120.10:FF:000007">
    <property type="entry name" value="Sulfite oxidase, mitochondrial"/>
    <property type="match status" value="1"/>
</dbReference>
<dbReference type="GO" id="GO:0020037">
    <property type="term" value="F:heme binding"/>
    <property type="evidence" value="ECO:0007669"/>
    <property type="project" value="UniProtKB-UniRule"/>
</dbReference>
<name>A0A443S4J2_9ACAR</name>
<evidence type="ECO:0000313" key="7">
    <source>
        <dbReference type="EMBL" id="RWS22423.1"/>
    </source>
</evidence>
<dbReference type="InterPro" id="IPR036400">
    <property type="entry name" value="Cyt_B5-like_heme/steroid_sf"/>
</dbReference>
<reference evidence="7 8" key="1">
    <citation type="journal article" date="2018" name="Gigascience">
        <title>Genomes of trombidid mites reveal novel predicted allergens and laterally-transferred genes associated with secondary metabolism.</title>
        <authorList>
            <person name="Dong X."/>
            <person name="Chaisiri K."/>
            <person name="Xia D."/>
            <person name="Armstrong S.D."/>
            <person name="Fang Y."/>
            <person name="Donnelly M.J."/>
            <person name="Kadowaki T."/>
            <person name="McGarry J.W."/>
            <person name="Darby A.C."/>
            <person name="Makepeace B.L."/>
        </authorList>
    </citation>
    <scope>NUCLEOTIDE SEQUENCE [LARGE SCALE GENOMIC DNA]</scope>
    <source>
        <strain evidence="7">UoL-UT</strain>
    </source>
</reference>
<evidence type="ECO:0000313" key="8">
    <source>
        <dbReference type="Proteomes" id="UP000288716"/>
    </source>
</evidence>
<organism evidence="7 8">
    <name type="scientific">Leptotrombidium deliense</name>
    <dbReference type="NCBI Taxonomy" id="299467"/>
    <lineage>
        <taxon>Eukaryota</taxon>
        <taxon>Metazoa</taxon>
        <taxon>Ecdysozoa</taxon>
        <taxon>Arthropoda</taxon>
        <taxon>Chelicerata</taxon>
        <taxon>Arachnida</taxon>
        <taxon>Acari</taxon>
        <taxon>Acariformes</taxon>
        <taxon>Trombidiformes</taxon>
        <taxon>Prostigmata</taxon>
        <taxon>Anystina</taxon>
        <taxon>Parasitengona</taxon>
        <taxon>Trombiculoidea</taxon>
        <taxon>Trombiculidae</taxon>
        <taxon>Leptotrombidium</taxon>
    </lineage>
</organism>
<dbReference type="PROSITE" id="PS50255">
    <property type="entry name" value="CYTOCHROME_B5_2"/>
    <property type="match status" value="1"/>
</dbReference>
<dbReference type="PROSITE" id="PS00191">
    <property type="entry name" value="CYTOCHROME_B5_1"/>
    <property type="match status" value="1"/>
</dbReference>
<dbReference type="GO" id="GO:0046872">
    <property type="term" value="F:metal ion binding"/>
    <property type="evidence" value="ECO:0007669"/>
    <property type="project" value="UniProtKB-UniRule"/>
</dbReference>
<keyword evidence="1 5" id="KW-0349">Heme</keyword>
<dbReference type="Gene3D" id="3.10.120.10">
    <property type="entry name" value="Cytochrome b5-like heme/steroid binding domain"/>
    <property type="match status" value="1"/>
</dbReference>
<keyword evidence="3 5" id="KW-0408">Iron</keyword>
<evidence type="ECO:0000259" key="6">
    <source>
        <dbReference type="PROSITE" id="PS50255"/>
    </source>
</evidence>
<dbReference type="GO" id="GO:0016020">
    <property type="term" value="C:membrane"/>
    <property type="evidence" value="ECO:0007669"/>
    <property type="project" value="TreeGrafter"/>
</dbReference>
<comment type="similarity">
    <text evidence="4 5">Belongs to the cytochrome b5 family.</text>
</comment>
<accession>A0A443S4J2</accession>
<comment type="caution">
    <text evidence="7">The sequence shown here is derived from an EMBL/GenBank/DDBJ whole genome shotgun (WGS) entry which is preliminary data.</text>
</comment>
<dbReference type="PANTHER" id="PTHR19359:SF41">
    <property type="entry name" value="GEO08203P1"/>
    <property type="match status" value="1"/>
</dbReference>
<evidence type="ECO:0000256" key="4">
    <source>
        <dbReference type="ARBA" id="ARBA00038168"/>
    </source>
</evidence>
<dbReference type="SMART" id="SM01117">
    <property type="entry name" value="Cyt-b5"/>
    <property type="match status" value="1"/>
</dbReference>
<dbReference type="EMBL" id="NCKV01008861">
    <property type="protein sequence ID" value="RWS22423.1"/>
    <property type="molecule type" value="Genomic_DNA"/>
</dbReference>
<dbReference type="AlphaFoldDB" id="A0A443S4J2"/>
<evidence type="ECO:0000256" key="2">
    <source>
        <dbReference type="ARBA" id="ARBA00022723"/>
    </source>
</evidence>
<protein>
    <submittedName>
        <fullName evidence="7">Cytochrome b5-like protein</fullName>
    </submittedName>
</protein>
<dbReference type="InterPro" id="IPR050668">
    <property type="entry name" value="Cytochrome_b5"/>
</dbReference>
<dbReference type="VEuPathDB" id="VectorBase:LDEU009617"/>
<dbReference type="OrthoDB" id="260519at2759"/>
<feature type="domain" description="Cytochrome b5 heme-binding" evidence="6">
    <location>
        <begin position="40"/>
        <end position="116"/>
    </location>
</feature>
<keyword evidence="8" id="KW-1185">Reference proteome</keyword>
<proteinExistence type="inferred from homology"/>
<evidence type="ECO:0000256" key="5">
    <source>
        <dbReference type="RuleBase" id="RU362121"/>
    </source>
</evidence>
<dbReference type="InterPro" id="IPR018506">
    <property type="entry name" value="Cyt_B5_heme-BS"/>
</dbReference>
<dbReference type="PRINTS" id="PR00363">
    <property type="entry name" value="CYTOCHROMEB5"/>
</dbReference>
<dbReference type="InterPro" id="IPR001199">
    <property type="entry name" value="Cyt_B5-like_heme/steroid-bd"/>
</dbReference>
<dbReference type="PANTHER" id="PTHR19359">
    <property type="entry name" value="CYTOCHROME B5"/>
    <property type="match status" value="1"/>
</dbReference>
<dbReference type="SUPFAM" id="SSF55856">
    <property type="entry name" value="Cytochrome b5-like heme/steroid binding domain"/>
    <property type="match status" value="1"/>
</dbReference>
<evidence type="ECO:0000256" key="1">
    <source>
        <dbReference type="ARBA" id="ARBA00022617"/>
    </source>
</evidence>
<evidence type="ECO:0000256" key="3">
    <source>
        <dbReference type="ARBA" id="ARBA00023004"/>
    </source>
</evidence>
<keyword evidence="2 5" id="KW-0479">Metal-binding</keyword>
<dbReference type="STRING" id="299467.A0A443S4J2"/>
<sequence length="133" mass="15206">MSALSTNGQISDVTRVSAENEVVSATELAMKDVRQSSINLKQYTLKEVSEHCWRNDCWIILFDRVYDVTKFISDHPGGEYIIEENAGRDATLQFRGSRHGKEAFDMLEQLCIGILVEDERLYTPRDIDLYSTP</sequence>
<dbReference type="Pfam" id="PF00173">
    <property type="entry name" value="Cyt-b5"/>
    <property type="match status" value="1"/>
</dbReference>